<name>A0A5M8PIZ2_9LECA</name>
<feature type="domain" description="Nephrocystin 3-like N-terminal" evidence="3">
    <location>
        <begin position="207"/>
        <end position="252"/>
    </location>
</feature>
<dbReference type="AlphaFoldDB" id="A0A5M8PIZ2"/>
<proteinExistence type="predicted"/>
<accession>A0A5M8PIZ2</accession>
<dbReference type="PANTHER" id="PTHR10039:SF16">
    <property type="entry name" value="GPI INOSITOL-DEACYLASE"/>
    <property type="match status" value="1"/>
</dbReference>
<dbReference type="PANTHER" id="PTHR10039">
    <property type="entry name" value="AMELOGENIN"/>
    <property type="match status" value="1"/>
</dbReference>
<organism evidence="4 5">
    <name type="scientific">Lasallia pustulata</name>
    <dbReference type="NCBI Taxonomy" id="136370"/>
    <lineage>
        <taxon>Eukaryota</taxon>
        <taxon>Fungi</taxon>
        <taxon>Dikarya</taxon>
        <taxon>Ascomycota</taxon>
        <taxon>Pezizomycotina</taxon>
        <taxon>Lecanoromycetes</taxon>
        <taxon>OSLEUM clade</taxon>
        <taxon>Umbilicariomycetidae</taxon>
        <taxon>Umbilicariales</taxon>
        <taxon>Umbilicariaceae</taxon>
        <taxon>Lasallia</taxon>
    </lineage>
</organism>
<evidence type="ECO:0000259" key="2">
    <source>
        <dbReference type="Pfam" id="PF24809"/>
    </source>
</evidence>
<dbReference type="Gene3D" id="3.40.50.300">
    <property type="entry name" value="P-loop containing nucleotide triphosphate hydrolases"/>
    <property type="match status" value="1"/>
</dbReference>
<reference evidence="4 5" key="1">
    <citation type="submission" date="2019-09" db="EMBL/GenBank/DDBJ databases">
        <title>The hologenome of the rock-dwelling lichen Lasallia pustulata.</title>
        <authorList>
            <person name="Greshake Tzovaras B."/>
            <person name="Segers F."/>
            <person name="Bicker A."/>
            <person name="Dal Grande F."/>
            <person name="Otte J."/>
            <person name="Hankeln T."/>
            <person name="Schmitt I."/>
            <person name="Ebersberger I."/>
        </authorList>
    </citation>
    <scope>NUCLEOTIDE SEQUENCE [LARGE SCALE GENOMIC DNA]</scope>
    <source>
        <strain evidence="4">A1-1</strain>
    </source>
</reference>
<sequence length="581" mass="65342">MIVWVNKSKEVGDVGVQYDPVHASLPWAAVRAVLQALVNDSQTFGAMAEGVESVSSLITRYAIVEQLYIQKPSVAKDQLTQAIIKLYTAIMKYLCKAKTYYHKNSITRAAVSAVQTAEQGVDRYFKEIRVQQKNVDACTGLVEAEFLAITDDGVKNLQAGLSNLEYLYEHKGQERLQILLLNLDKPINRIATQLSDLHDKLEQWERQWLFKKLVFQEWMKSSVSSIFWLHGIPGSGKGMLVASVVEYINQENYPEEILRSIVEQLSSSDENSPIRDPVVKAHKEKKKEAKERTPERLIPDETVNIILAVLETNPATIVIDALDDLVKVFVSSRDDHDIIHRLQNSPNLYIHSEDNGEDIDRFADSQVTPAIREEKLICGKVTRDLKDTIIKTLILKAEGILHIQSLCDPRQIKTEGNVLAALKRLPKELNKSYDIILDQISDSQDPNPAVAASAMKWLMCAESRLITAAFIDAIRADAEGHESALSIADVLSLCCNLVVLDGEQDVFRFAHLSVREYLEGRTEYSLLSSHRLALERCLKVVTSEIKEHLDRNMCSMVDSSDEDIPMQNITSPTCNGKPYEV</sequence>
<feature type="domain" description="DUF7708" evidence="2">
    <location>
        <begin position="7"/>
        <end position="137"/>
    </location>
</feature>
<dbReference type="Pfam" id="PF24883">
    <property type="entry name" value="NPHP3_N"/>
    <property type="match status" value="1"/>
</dbReference>
<comment type="caution">
    <text evidence="4">The sequence shown here is derived from an EMBL/GenBank/DDBJ whole genome shotgun (WGS) entry which is preliminary data.</text>
</comment>
<dbReference type="InterPro" id="IPR027417">
    <property type="entry name" value="P-loop_NTPase"/>
</dbReference>
<dbReference type="EMBL" id="VXIT01000012">
    <property type="protein sequence ID" value="KAA6408938.1"/>
    <property type="molecule type" value="Genomic_DNA"/>
</dbReference>
<dbReference type="InterPro" id="IPR056125">
    <property type="entry name" value="DUF7708"/>
</dbReference>
<evidence type="ECO:0000313" key="5">
    <source>
        <dbReference type="Proteomes" id="UP000324767"/>
    </source>
</evidence>
<dbReference type="Proteomes" id="UP000324767">
    <property type="component" value="Unassembled WGS sequence"/>
</dbReference>
<evidence type="ECO:0000259" key="3">
    <source>
        <dbReference type="Pfam" id="PF24883"/>
    </source>
</evidence>
<dbReference type="OrthoDB" id="7464126at2759"/>
<evidence type="ECO:0000313" key="4">
    <source>
        <dbReference type="EMBL" id="KAA6408938.1"/>
    </source>
</evidence>
<protein>
    <submittedName>
        <fullName evidence="4">Uncharacterized protein</fullName>
    </submittedName>
</protein>
<dbReference type="SUPFAM" id="SSF52540">
    <property type="entry name" value="P-loop containing nucleoside triphosphate hydrolases"/>
    <property type="match status" value="1"/>
</dbReference>
<dbReference type="Pfam" id="PF24809">
    <property type="entry name" value="DUF7708"/>
    <property type="match status" value="1"/>
</dbReference>
<dbReference type="InterPro" id="IPR056884">
    <property type="entry name" value="NPHP3-like_N"/>
</dbReference>
<evidence type="ECO:0000256" key="1">
    <source>
        <dbReference type="ARBA" id="ARBA00022737"/>
    </source>
</evidence>
<gene>
    <name evidence="4" type="ORF">FRX48_07282</name>
</gene>
<keyword evidence="1" id="KW-0677">Repeat</keyword>